<gene>
    <name evidence="2" type="ORF">M569_03010</name>
</gene>
<dbReference type="OrthoDB" id="2018427at2759"/>
<name>S8CWF6_9LAMI</name>
<reference evidence="2 3" key="1">
    <citation type="journal article" date="2013" name="BMC Genomics">
        <title>The miniature genome of a carnivorous plant Genlisea aurea contains a low number of genes and short non-coding sequences.</title>
        <authorList>
            <person name="Leushkin E.V."/>
            <person name="Sutormin R.A."/>
            <person name="Nabieva E.R."/>
            <person name="Penin A.A."/>
            <person name="Kondrashov A.S."/>
            <person name="Logacheva M.D."/>
        </authorList>
    </citation>
    <scope>NUCLEOTIDE SEQUENCE [LARGE SCALE GENOMIC DNA]</scope>
</reference>
<proteinExistence type="predicted"/>
<dbReference type="EMBL" id="AUSU01001122">
    <property type="protein sequence ID" value="EPS71749.1"/>
    <property type="molecule type" value="Genomic_DNA"/>
</dbReference>
<feature type="non-terminal residue" evidence="2">
    <location>
        <position position="215"/>
    </location>
</feature>
<evidence type="ECO:0000256" key="1">
    <source>
        <dbReference type="SAM" id="Coils"/>
    </source>
</evidence>
<feature type="coiled-coil region" evidence="1">
    <location>
        <begin position="98"/>
        <end position="156"/>
    </location>
</feature>
<organism evidence="2 3">
    <name type="scientific">Genlisea aurea</name>
    <dbReference type="NCBI Taxonomy" id="192259"/>
    <lineage>
        <taxon>Eukaryota</taxon>
        <taxon>Viridiplantae</taxon>
        <taxon>Streptophyta</taxon>
        <taxon>Embryophyta</taxon>
        <taxon>Tracheophyta</taxon>
        <taxon>Spermatophyta</taxon>
        <taxon>Magnoliopsida</taxon>
        <taxon>eudicotyledons</taxon>
        <taxon>Gunneridae</taxon>
        <taxon>Pentapetalae</taxon>
        <taxon>asterids</taxon>
        <taxon>lamiids</taxon>
        <taxon>Lamiales</taxon>
        <taxon>Lentibulariaceae</taxon>
        <taxon>Genlisea</taxon>
    </lineage>
</organism>
<keyword evidence="3" id="KW-1185">Reference proteome</keyword>
<dbReference type="Proteomes" id="UP000015453">
    <property type="component" value="Unassembled WGS sequence"/>
</dbReference>
<keyword evidence="1" id="KW-0175">Coiled coil</keyword>
<evidence type="ECO:0000313" key="3">
    <source>
        <dbReference type="Proteomes" id="UP000015453"/>
    </source>
</evidence>
<accession>S8CWF6</accession>
<evidence type="ECO:0000313" key="2">
    <source>
        <dbReference type="EMBL" id="EPS71749.1"/>
    </source>
</evidence>
<dbReference type="PANTHER" id="PTHR34452:SF1">
    <property type="entry name" value="SPORULATION-SPECIFIC PROTEIN"/>
    <property type="match status" value="1"/>
</dbReference>
<dbReference type="AlphaFoldDB" id="S8CWF6"/>
<comment type="caution">
    <text evidence="2">The sequence shown here is derived from an EMBL/GenBank/DDBJ whole genome shotgun (WGS) entry which is preliminary data.</text>
</comment>
<feature type="non-terminal residue" evidence="2">
    <location>
        <position position="1"/>
    </location>
</feature>
<dbReference type="PANTHER" id="PTHR34452">
    <property type="entry name" value="MYOSIN HEAVY CHAIN-RELATED PROTEIN"/>
    <property type="match status" value="1"/>
</dbReference>
<protein>
    <submittedName>
        <fullName evidence="2">Uncharacterized protein</fullName>
    </submittedName>
</protein>
<sequence>HLKEKSAESIKLQSQCQDLSNKLYEQIMKTEEFKNLSLYFKEAKDKAEAECFAAREKQQQQAVDSPTITANETLRVAFMKEQYETKVGELKHQVTVSKKHGEEMLLKLQDAIDELENKKRSEALSLKKNEELSVRLAALEAELDSAIKENREKGKSYDRMVAELECALLSLECCKEEKEKVESCLLDCEAENSQLASELTSLKQQLSDLKFSMEL</sequence>